<dbReference type="RefSeq" id="WP_379077049.1">
    <property type="nucleotide sequence ID" value="NZ_JBHTJW010000003.1"/>
</dbReference>
<keyword evidence="3" id="KW-1185">Reference proteome</keyword>
<feature type="domain" description="DUF58" evidence="1">
    <location>
        <begin position="74"/>
        <end position="286"/>
    </location>
</feature>
<dbReference type="InterPro" id="IPR002881">
    <property type="entry name" value="DUF58"/>
</dbReference>
<name>A0ABW3GLG0_9PROT</name>
<accession>A0ABW3GLG0</accession>
<dbReference type="Pfam" id="PF01882">
    <property type="entry name" value="DUF58"/>
    <property type="match status" value="1"/>
</dbReference>
<evidence type="ECO:0000313" key="2">
    <source>
        <dbReference type="EMBL" id="MFD0930488.1"/>
    </source>
</evidence>
<organism evidence="2 3">
    <name type="scientific">Methylophilus glucosoxydans</name>
    <dbReference type="NCBI Taxonomy" id="752553"/>
    <lineage>
        <taxon>Bacteria</taxon>
        <taxon>Pseudomonadati</taxon>
        <taxon>Pseudomonadota</taxon>
        <taxon>Betaproteobacteria</taxon>
        <taxon>Nitrosomonadales</taxon>
        <taxon>Methylophilaceae</taxon>
        <taxon>Methylophilus</taxon>
    </lineage>
</organism>
<evidence type="ECO:0000313" key="3">
    <source>
        <dbReference type="Proteomes" id="UP001597106"/>
    </source>
</evidence>
<protein>
    <submittedName>
        <fullName evidence="2">DUF58 domain-containing protein</fullName>
    </submittedName>
</protein>
<dbReference type="EMBL" id="JBHTJW010000003">
    <property type="protein sequence ID" value="MFD0930488.1"/>
    <property type="molecule type" value="Genomic_DNA"/>
</dbReference>
<sequence length="322" mass="35430">MVAASNAMAQQTGQGPMQPLSAASVQAAFEPHQFFYPVPWRAHSYHAGATLTKHHGNGTDFAGYASLLACPDPKRIDIRASVRTQPQQWLVRTYLERAAIHVYAIVDVSSSLFFQGPSAQDLQQRLTRFVASLAWSVTRQGDGFGMHAASDHLPGSLQRLPSFQPGTAQQVHGLLNDYWQQARSLGADHGHTASALPAAIEAIGPRRALVFLISDFFWPEALLQATMRAAQPHDVVPVVLRDASAFEALPAFGWARLRDMETGQERSWLLRRKLRTQIAADAAQQTQSLNLGLVKAGARSPLWLAPDWRAEDVSRHLMETMA</sequence>
<evidence type="ECO:0000259" key="1">
    <source>
        <dbReference type="Pfam" id="PF01882"/>
    </source>
</evidence>
<reference evidence="3" key="1">
    <citation type="journal article" date="2019" name="Int. J. Syst. Evol. Microbiol.">
        <title>The Global Catalogue of Microorganisms (GCM) 10K type strain sequencing project: providing services to taxonomists for standard genome sequencing and annotation.</title>
        <authorList>
            <consortium name="The Broad Institute Genomics Platform"/>
            <consortium name="The Broad Institute Genome Sequencing Center for Infectious Disease"/>
            <person name="Wu L."/>
            <person name="Ma J."/>
        </authorList>
    </citation>
    <scope>NUCLEOTIDE SEQUENCE [LARGE SCALE GENOMIC DNA]</scope>
    <source>
        <strain evidence="3">CCUG 59685</strain>
    </source>
</reference>
<dbReference type="Proteomes" id="UP001597106">
    <property type="component" value="Unassembled WGS sequence"/>
</dbReference>
<dbReference type="PANTHER" id="PTHR33608:SF14">
    <property type="entry name" value="POSSIBLE CONSERVED SECRETED PROTEIN"/>
    <property type="match status" value="1"/>
</dbReference>
<dbReference type="PANTHER" id="PTHR33608">
    <property type="entry name" value="BLL2464 PROTEIN"/>
    <property type="match status" value="1"/>
</dbReference>
<gene>
    <name evidence="2" type="ORF">ACFQ1T_11950</name>
</gene>
<proteinExistence type="predicted"/>
<comment type="caution">
    <text evidence="2">The sequence shown here is derived from an EMBL/GenBank/DDBJ whole genome shotgun (WGS) entry which is preliminary data.</text>
</comment>